<evidence type="ECO:0000256" key="9">
    <source>
        <dbReference type="ARBA" id="ARBA00022857"/>
    </source>
</evidence>
<evidence type="ECO:0000256" key="11">
    <source>
        <dbReference type="ARBA" id="ARBA00031313"/>
    </source>
</evidence>
<sequence length="290" mass="33406">MPSCDVKELSTKLEQRLAEVDLHCNPFLVKWYNDLRMQVAPANPQLIESAPEDSVAFLILAGPSNFESVVSYWNQKGWQKGMKMNFVDDAVTEMVTSRVEATMETIPFFRDNSSEKHPWRLQNLDEPPYLHSQTVGTVTGVTQHLEPKDVGDDEWVRELEDEIKAQRSETDFLSSKAFGLSVHPQMGGWFVFRFVLFFPSVRLSGEEGSEGASLRLPPPLSFLSIEEKKRLLEEYNLRPNESYWRDLHGPEGEPLESCRAYSAEAYLYFHTRQPGVRKRFLELKRRQMAA</sequence>
<dbReference type="PANTHER" id="PTHR31457:SF2">
    <property type="entry name" value="CYANOCOBALAMIN REDUCTASE _ ALKYLCOBALAMIN DEALKYLASE"/>
    <property type="match status" value="1"/>
</dbReference>
<comment type="cofactor">
    <cofactor evidence="1">
        <name>FMN</name>
        <dbReference type="ChEBI" id="CHEBI:58210"/>
    </cofactor>
</comment>
<name>A0A0G4HDZ0_9ALVE</name>
<evidence type="ECO:0000256" key="6">
    <source>
        <dbReference type="ARBA" id="ARBA00022630"/>
    </source>
</evidence>
<keyword evidence="6" id="KW-0285">Flavoprotein</keyword>
<dbReference type="AlphaFoldDB" id="A0A0G4HDZ0"/>
<comment type="cofactor">
    <cofactor evidence="2">
        <name>FAD</name>
        <dbReference type="ChEBI" id="CHEBI:57692"/>
    </cofactor>
</comment>
<evidence type="ECO:0000256" key="8">
    <source>
        <dbReference type="ARBA" id="ARBA00022827"/>
    </source>
</evidence>
<evidence type="ECO:0000256" key="2">
    <source>
        <dbReference type="ARBA" id="ARBA00001974"/>
    </source>
</evidence>
<keyword evidence="5" id="KW-0963">Cytoplasm</keyword>
<evidence type="ECO:0000256" key="3">
    <source>
        <dbReference type="ARBA" id="ARBA00004496"/>
    </source>
</evidence>
<dbReference type="GO" id="GO:0033787">
    <property type="term" value="F:cyanocobalamin reductase (cyanide-eliminating) (NADP+) activity"/>
    <property type="evidence" value="ECO:0007669"/>
    <property type="project" value="TreeGrafter"/>
</dbReference>
<gene>
    <name evidence="12" type="ORF">Cvel_26535</name>
</gene>
<dbReference type="InterPro" id="IPR032037">
    <property type="entry name" value="MMACHC"/>
</dbReference>
<keyword evidence="10" id="KW-0560">Oxidoreductase</keyword>
<reference evidence="12" key="1">
    <citation type="submission" date="2014-11" db="EMBL/GenBank/DDBJ databases">
        <authorList>
            <person name="Otto D Thomas"/>
            <person name="Naeem Raeece"/>
        </authorList>
    </citation>
    <scope>NUCLEOTIDE SEQUENCE</scope>
</reference>
<dbReference type="Pfam" id="PF16690">
    <property type="entry name" value="MMACHC"/>
    <property type="match status" value="1"/>
</dbReference>
<dbReference type="VEuPathDB" id="CryptoDB:Cvel_26535"/>
<keyword evidence="9" id="KW-0521">NADP</keyword>
<dbReference type="GO" id="GO:0071949">
    <property type="term" value="F:FAD binding"/>
    <property type="evidence" value="ECO:0007669"/>
    <property type="project" value="TreeGrafter"/>
</dbReference>
<dbReference type="GO" id="GO:0009235">
    <property type="term" value="P:cobalamin metabolic process"/>
    <property type="evidence" value="ECO:0007669"/>
    <property type="project" value="TreeGrafter"/>
</dbReference>
<evidence type="ECO:0000256" key="1">
    <source>
        <dbReference type="ARBA" id="ARBA00001917"/>
    </source>
</evidence>
<keyword evidence="8" id="KW-0274">FAD</keyword>
<dbReference type="EMBL" id="CDMZ01002389">
    <property type="protein sequence ID" value="CEM42150.1"/>
    <property type="molecule type" value="Genomic_DNA"/>
</dbReference>
<evidence type="ECO:0000256" key="7">
    <source>
        <dbReference type="ARBA" id="ARBA00022643"/>
    </source>
</evidence>
<evidence type="ECO:0000256" key="10">
    <source>
        <dbReference type="ARBA" id="ARBA00023002"/>
    </source>
</evidence>
<proteinExistence type="inferred from homology"/>
<accession>A0A0G4HDZ0</accession>
<evidence type="ECO:0000256" key="5">
    <source>
        <dbReference type="ARBA" id="ARBA00022490"/>
    </source>
</evidence>
<comment type="similarity">
    <text evidence="4">Belongs to the MMACHC family.</text>
</comment>
<dbReference type="GO" id="GO:0032451">
    <property type="term" value="F:demethylase activity"/>
    <property type="evidence" value="ECO:0007669"/>
    <property type="project" value="TreeGrafter"/>
</dbReference>
<comment type="subcellular location">
    <subcellularLocation>
        <location evidence="3">Cytoplasm</location>
    </subcellularLocation>
</comment>
<dbReference type="PANTHER" id="PTHR31457">
    <property type="entry name" value="METHYLMALONIC ACIDURIA AND HOMOCYSTINURIA TYPE C PROTEIN"/>
    <property type="match status" value="1"/>
</dbReference>
<organism evidence="12">
    <name type="scientific">Chromera velia CCMP2878</name>
    <dbReference type="NCBI Taxonomy" id="1169474"/>
    <lineage>
        <taxon>Eukaryota</taxon>
        <taxon>Sar</taxon>
        <taxon>Alveolata</taxon>
        <taxon>Colpodellida</taxon>
        <taxon>Chromeraceae</taxon>
        <taxon>Chromera</taxon>
    </lineage>
</organism>
<keyword evidence="7" id="KW-0288">FMN</keyword>
<evidence type="ECO:0000313" key="12">
    <source>
        <dbReference type="EMBL" id="CEM42150.1"/>
    </source>
</evidence>
<dbReference type="GO" id="GO:0005737">
    <property type="term" value="C:cytoplasm"/>
    <property type="evidence" value="ECO:0007669"/>
    <property type="project" value="UniProtKB-SubCell"/>
</dbReference>
<evidence type="ECO:0000256" key="4">
    <source>
        <dbReference type="ARBA" id="ARBA00007762"/>
    </source>
</evidence>
<protein>
    <recommendedName>
        <fullName evidence="11">Cyanocobalamin reductase (cyanide-eliminating)</fullName>
    </recommendedName>
</protein>